<dbReference type="AlphaFoldDB" id="X6MPD5"/>
<dbReference type="Gene3D" id="2.120.10.80">
    <property type="entry name" value="Kelch-type beta propeller"/>
    <property type="match status" value="1"/>
</dbReference>
<sequence>MRLFNGYACVWIDDVILFFGGYNSVIGISTDVHKYCVKEQTWMRFEKLCQSHCSIPMATMYHVKTNVMNWMKEPTEMEKRWMEEEEERVFLKEIKSEFEAMNEDLTLKKLKVGVILLFYPTKNCSHHWILDEGMLICLCVWLDWGFRHSHYGYLLV</sequence>
<dbReference type="SUPFAM" id="SSF117281">
    <property type="entry name" value="Kelch motif"/>
    <property type="match status" value="1"/>
</dbReference>
<comment type="caution">
    <text evidence="1">The sequence shown here is derived from an EMBL/GenBank/DDBJ whole genome shotgun (WGS) entry which is preliminary data.</text>
</comment>
<keyword evidence="2" id="KW-1185">Reference proteome</keyword>
<protein>
    <submittedName>
        <fullName evidence="1">Uncharacterized protein</fullName>
    </submittedName>
</protein>
<dbReference type="EMBL" id="ASPP01019656">
    <property type="protein sequence ID" value="ETO14920.1"/>
    <property type="molecule type" value="Genomic_DNA"/>
</dbReference>
<dbReference type="Proteomes" id="UP000023152">
    <property type="component" value="Unassembled WGS sequence"/>
</dbReference>
<dbReference type="OrthoDB" id="45365at2759"/>
<dbReference type="InterPro" id="IPR015915">
    <property type="entry name" value="Kelch-typ_b-propeller"/>
</dbReference>
<name>X6MPD5_RETFI</name>
<evidence type="ECO:0000313" key="1">
    <source>
        <dbReference type="EMBL" id="ETO14920.1"/>
    </source>
</evidence>
<gene>
    <name evidence="1" type="ORF">RFI_22453</name>
</gene>
<organism evidence="1 2">
    <name type="scientific">Reticulomyxa filosa</name>
    <dbReference type="NCBI Taxonomy" id="46433"/>
    <lineage>
        <taxon>Eukaryota</taxon>
        <taxon>Sar</taxon>
        <taxon>Rhizaria</taxon>
        <taxon>Retaria</taxon>
        <taxon>Foraminifera</taxon>
        <taxon>Monothalamids</taxon>
        <taxon>Reticulomyxidae</taxon>
        <taxon>Reticulomyxa</taxon>
    </lineage>
</organism>
<reference evidence="1 2" key="1">
    <citation type="journal article" date="2013" name="Curr. Biol.">
        <title>The Genome of the Foraminiferan Reticulomyxa filosa.</title>
        <authorList>
            <person name="Glockner G."/>
            <person name="Hulsmann N."/>
            <person name="Schleicher M."/>
            <person name="Noegel A.A."/>
            <person name="Eichinger L."/>
            <person name="Gallinger C."/>
            <person name="Pawlowski J."/>
            <person name="Sierra R."/>
            <person name="Euteneuer U."/>
            <person name="Pillet L."/>
            <person name="Moustafa A."/>
            <person name="Platzer M."/>
            <person name="Groth M."/>
            <person name="Szafranski K."/>
            <person name="Schliwa M."/>
        </authorList>
    </citation>
    <scope>NUCLEOTIDE SEQUENCE [LARGE SCALE GENOMIC DNA]</scope>
</reference>
<evidence type="ECO:0000313" key="2">
    <source>
        <dbReference type="Proteomes" id="UP000023152"/>
    </source>
</evidence>
<accession>X6MPD5</accession>
<proteinExistence type="predicted"/>